<evidence type="ECO:0000313" key="3">
    <source>
        <dbReference type="Proteomes" id="UP001310594"/>
    </source>
</evidence>
<protein>
    <recommendedName>
        <fullName evidence="4">Ecp2 effector protein domain-containing protein</fullName>
    </recommendedName>
</protein>
<dbReference type="Proteomes" id="UP001310594">
    <property type="component" value="Unassembled WGS sequence"/>
</dbReference>
<organism evidence="2 3">
    <name type="scientific">Elasticomyces elasticus</name>
    <dbReference type="NCBI Taxonomy" id="574655"/>
    <lineage>
        <taxon>Eukaryota</taxon>
        <taxon>Fungi</taxon>
        <taxon>Dikarya</taxon>
        <taxon>Ascomycota</taxon>
        <taxon>Pezizomycotina</taxon>
        <taxon>Dothideomycetes</taxon>
        <taxon>Dothideomycetidae</taxon>
        <taxon>Mycosphaerellales</taxon>
        <taxon>Teratosphaeriaceae</taxon>
        <taxon>Elasticomyces</taxon>
    </lineage>
</organism>
<gene>
    <name evidence="2" type="ORF">LTR97_009135</name>
</gene>
<accession>A0AAN7ZXB1</accession>
<reference evidence="2" key="1">
    <citation type="submission" date="2023-08" db="EMBL/GenBank/DDBJ databases">
        <title>Black Yeasts Isolated from many extreme environments.</title>
        <authorList>
            <person name="Coleine C."/>
            <person name="Stajich J.E."/>
            <person name="Selbmann L."/>
        </authorList>
    </citation>
    <scope>NUCLEOTIDE SEQUENCE</scope>
    <source>
        <strain evidence="2">CCFEE 5810</strain>
    </source>
</reference>
<feature type="chain" id="PRO_5042964295" description="Ecp2 effector protein domain-containing protein" evidence="1">
    <location>
        <begin position="20"/>
        <end position="218"/>
    </location>
</feature>
<dbReference type="AlphaFoldDB" id="A0AAN7ZXB1"/>
<comment type="caution">
    <text evidence="2">The sequence shown here is derived from an EMBL/GenBank/DDBJ whole genome shotgun (WGS) entry which is preliminary data.</text>
</comment>
<keyword evidence="1" id="KW-0732">Signal</keyword>
<evidence type="ECO:0008006" key="4">
    <source>
        <dbReference type="Google" id="ProtNLM"/>
    </source>
</evidence>
<name>A0AAN7ZXB1_9PEZI</name>
<evidence type="ECO:0000256" key="1">
    <source>
        <dbReference type="SAM" id="SignalP"/>
    </source>
</evidence>
<proteinExistence type="predicted"/>
<dbReference type="EMBL" id="JAVRQU010000015">
    <property type="protein sequence ID" value="KAK5694545.1"/>
    <property type="molecule type" value="Genomic_DNA"/>
</dbReference>
<feature type="signal peptide" evidence="1">
    <location>
        <begin position="1"/>
        <end position="19"/>
    </location>
</feature>
<sequence length="218" mass="23692">MQLITALLPLAFLATKITAAPTPDFTVYPWNDDTTATGSLGDVMSTRCYIDGNDVGLTNIHNTINNICNDAQTRVFGPTGAPWTSHQILFQYPPSSHYDEGAIFAQIAYHNNPNCDYVKPMGMKPSWDYCQMGFAAVIGNQWGYGDDRCGHLGGAGEDVCFMFWIDANPIGHNVVHYQNGKVNIAGVPQLPEVLVNSTNVLAKSTEVLADSIDVLGYA</sequence>
<evidence type="ECO:0000313" key="2">
    <source>
        <dbReference type="EMBL" id="KAK5694545.1"/>
    </source>
</evidence>